<sequence length="180" mass="20461">MIKYSFSDRDFLNADVNDDDLGLAVYKVRTLRHRWLSRSKKTTTISAGSNDFALATINWEQHILQIASEAVSLSKIQSYQPSKRGIICRHFQWDSKHYEFGFDADENKWKATASDQLHESATFHPPRSAASLGSASSNVAHGVISDENDKLFILMLFMISEVQSRNRESSDRVLRTTNAF</sequence>
<reference evidence="2 3" key="1">
    <citation type="submission" date="2019-03" db="EMBL/GenBank/DDBJ databases">
        <title>Sequencing 23 genomes of Wallemia ichthyophaga.</title>
        <authorList>
            <person name="Gostincar C."/>
        </authorList>
    </citation>
    <scope>NUCLEOTIDE SEQUENCE [LARGE SCALE GENOMIC DNA]</scope>
    <source>
        <strain evidence="2 3">EXF-5753</strain>
    </source>
</reference>
<dbReference type="Proteomes" id="UP000310189">
    <property type="component" value="Unassembled WGS sequence"/>
</dbReference>
<dbReference type="Pfam" id="PF20236">
    <property type="entry name" value="DUF6593"/>
    <property type="match status" value="1"/>
</dbReference>
<dbReference type="AlphaFoldDB" id="A0A4T0FKI0"/>
<proteinExistence type="predicted"/>
<evidence type="ECO:0000313" key="2">
    <source>
        <dbReference type="EMBL" id="TIA87216.1"/>
    </source>
</evidence>
<comment type="caution">
    <text evidence="2">The sequence shown here is derived from an EMBL/GenBank/DDBJ whole genome shotgun (WGS) entry which is preliminary data.</text>
</comment>
<accession>A0A4T0FKI0</accession>
<dbReference type="EMBL" id="SPNW01000061">
    <property type="protein sequence ID" value="TIA87216.1"/>
    <property type="molecule type" value="Genomic_DNA"/>
</dbReference>
<keyword evidence="3" id="KW-1185">Reference proteome</keyword>
<gene>
    <name evidence="2" type="ORF">E3P99_03312</name>
</gene>
<dbReference type="InterPro" id="IPR046528">
    <property type="entry name" value="DUF6593"/>
</dbReference>
<protein>
    <recommendedName>
        <fullName evidence="1">DUF6593 domain-containing protein</fullName>
    </recommendedName>
</protein>
<feature type="domain" description="DUF6593" evidence="1">
    <location>
        <begin position="11"/>
        <end position="132"/>
    </location>
</feature>
<evidence type="ECO:0000259" key="1">
    <source>
        <dbReference type="Pfam" id="PF20236"/>
    </source>
</evidence>
<organism evidence="2 3">
    <name type="scientific">Wallemia hederae</name>
    <dbReference type="NCBI Taxonomy" id="1540922"/>
    <lineage>
        <taxon>Eukaryota</taxon>
        <taxon>Fungi</taxon>
        <taxon>Dikarya</taxon>
        <taxon>Basidiomycota</taxon>
        <taxon>Wallemiomycotina</taxon>
        <taxon>Wallemiomycetes</taxon>
        <taxon>Wallemiales</taxon>
        <taxon>Wallemiaceae</taxon>
        <taxon>Wallemia</taxon>
    </lineage>
</organism>
<evidence type="ECO:0000313" key="3">
    <source>
        <dbReference type="Proteomes" id="UP000310189"/>
    </source>
</evidence>
<name>A0A4T0FKI0_9BASI</name>